<accession>A0AAW0K2Q3</accession>
<evidence type="ECO:0000313" key="2">
    <source>
        <dbReference type="Proteomes" id="UP000237347"/>
    </source>
</evidence>
<name>A0AAW0K2Q3_QUESU</name>
<keyword evidence="2" id="KW-1185">Reference proteome</keyword>
<dbReference type="AlphaFoldDB" id="A0AAW0K2Q3"/>
<organism evidence="1 2">
    <name type="scientific">Quercus suber</name>
    <name type="common">Cork oak</name>
    <dbReference type="NCBI Taxonomy" id="58331"/>
    <lineage>
        <taxon>Eukaryota</taxon>
        <taxon>Viridiplantae</taxon>
        <taxon>Streptophyta</taxon>
        <taxon>Embryophyta</taxon>
        <taxon>Tracheophyta</taxon>
        <taxon>Spermatophyta</taxon>
        <taxon>Magnoliopsida</taxon>
        <taxon>eudicotyledons</taxon>
        <taxon>Gunneridae</taxon>
        <taxon>Pentapetalae</taxon>
        <taxon>rosids</taxon>
        <taxon>fabids</taxon>
        <taxon>Fagales</taxon>
        <taxon>Fagaceae</taxon>
        <taxon>Quercus</taxon>
    </lineage>
</organism>
<dbReference type="EMBL" id="PKMF04000405">
    <property type="protein sequence ID" value="KAK7833523.1"/>
    <property type="molecule type" value="Genomic_DNA"/>
</dbReference>
<protein>
    <submittedName>
        <fullName evidence="1">Uncharacterized protein</fullName>
    </submittedName>
</protein>
<comment type="caution">
    <text evidence="1">The sequence shown here is derived from an EMBL/GenBank/DDBJ whole genome shotgun (WGS) entry which is preliminary data.</text>
</comment>
<dbReference type="Proteomes" id="UP000237347">
    <property type="component" value="Unassembled WGS sequence"/>
</dbReference>
<gene>
    <name evidence="1" type="ORF">CFP56_025589</name>
</gene>
<sequence length="69" mass="7737">MIGSSLLSYLANDKLHCYELAVRLIPTAFAIFTNMESWRVTKVTGLTTICVLEESNYMLAVCPKPFHIA</sequence>
<evidence type="ECO:0000313" key="1">
    <source>
        <dbReference type="EMBL" id="KAK7833523.1"/>
    </source>
</evidence>
<reference evidence="1 2" key="1">
    <citation type="journal article" date="2018" name="Sci. Data">
        <title>The draft genome sequence of cork oak.</title>
        <authorList>
            <person name="Ramos A.M."/>
            <person name="Usie A."/>
            <person name="Barbosa P."/>
            <person name="Barros P.M."/>
            <person name="Capote T."/>
            <person name="Chaves I."/>
            <person name="Simoes F."/>
            <person name="Abreu I."/>
            <person name="Carrasquinho I."/>
            <person name="Faro C."/>
            <person name="Guimaraes J.B."/>
            <person name="Mendonca D."/>
            <person name="Nobrega F."/>
            <person name="Rodrigues L."/>
            <person name="Saibo N.J.M."/>
            <person name="Varela M.C."/>
            <person name="Egas C."/>
            <person name="Matos J."/>
            <person name="Miguel C.M."/>
            <person name="Oliveira M.M."/>
            <person name="Ricardo C.P."/>
            <person name="Goncalves S."/>
        </authorList>
    </citation>
    <scope>NUCLEOTIDE SEQUENCE [LARGE SCALE GENOMIC DNA]</scope>
    <source>
        <strain evidence="2">cv. HL8</strain>
    </source>
</reference>
<proteinExistence type="predicted"/>